<dbReference type="InterPro" id="IPR002110">
    <property type="entry name" value="Ankyrin_rpt"/>
</dbReference>
<feature type="coiled-coil region" evidence="10">
    <location>
        <begin position="444"/>
        <end position="478"/>
    </location>
</feature>
<reference evidence="13" key="3">
    <citation type="submission" date="2025-09" db="UniProtKB">
        <authorList>
            <consortium name="Ensembl"/>
        </authorList>
    </citation>
    <scope>IDENTIFICATION</scope>
</reference>
<dbReference type="SMART" id="SM00555">
    <property type="entry name" value="GIT"/>
    <property type="match status" value="2"/>
</dbReference>
<evidence type="ECO:0000256" key="10">
    <source>
        <dbReference type="SAM" id="Coils"/>
    </source>
</evidence>
<dbReference type="InterPro" id="IPR032352">
    <property type="entry name" value="GIT1/2_CC"/>
</dbReference>
<dbReference type="GO" id="GO:0098793">
    <property type="term" value="C:presynapse"/>
    <property type="evidence" value="ECO:0007669"/>
    <property type="project" value="GOC"/>
</dbReference>
<proteinExistence type="predicted"/>
<feature type="domain" description="Arf-GAP" evidence="12">
    <location>
        <begin position="1"/>
        <end position="124"/>
    </location>
</feature>
<organism evidence="13 14">
    <name type="scientific">Catharus ustulatus</name>
    <name type="common">Russet-backed thrush</name>
    <name type="synonym">Hylocichla ustulatus</name>
    <dbReference type="NCBI Taxonomy" id="91951"/>
    <lineage>
        <taxon>Eukaryota</taxon>
        <taxon>Metazoa</taxon>
        <taxon>Chordata</taxon>
        <taxon>Craniata</taxon>
        <taxon>Vertebrata</taxon>
        <taxon>Euteleostomi</taxon>
        <taxon>Archelosauria</taxon>
        <taxon>Archosauria</taxon>
        <taxon>Dinosauria</taxon>
        <taxon>Saurischia</taxon>
        <taxon>Theropoda</taxon>
        <taxon>Coelurosauria</taxon>
        <taxon>Aves</taxon>
        <taxon>Neognathae</taxon>
        <taxon>Neoaves</taxon>
        <taxon>Telluraves</taxon>
        <taxon>Australaves</taxon>
        <taxon>Passeriformes</taxon>
        <taxon>Turdidae</taxon>
        <taxon>Catharus</taxon>
    </lineage>
</organism>
<accession>A0A8C3YAF0</accession>
<dbReference type="PANTHER" id="PTHR46097:SF4">
    <property type="entry name" value="ARF GTPASE-ACTIVATING PROTEIN GIT2"/>
    <property type="match status" value="1"/>
</dbReference>
<keyword evidence="14" id="KW-1185">Reference proteome</keyword>
<dbReference type="GO" id="GO:0008277">
    <property type="term" value="P:regulation of G protein-coupled receptor signaling pathway"/>
    <property type="evidence" value="ECO:0007669"/>
    <property type="project" value="TreeGrafter"/>
</dbReference>
<dbReference type="Gene3D" id="1.10.220.150">
    <property type="entry name" value="Arf GTPase activating protein"/>
    <property type="match status" value="1"/>
</dbReference>
<dbReference type="Pfam" id="PF12796">
    <property type="entry name" value="Ank_2"/>
    <property type="match status" value="1"/>
</dbReference>
<dbReference type="FunFam" id="1.20.120.330:FF:000002">
    <property type="entry name" value="ARF GTPase-activating protein GIT2 isoform 1"/>
    <property type="match status" value="1"/>
</dbReference>
<evidence type="ECO:0000256" key="6">
    <source>
        <dbReference type="ARBA" id="ARBA00023043"/>
    </source>
</evidence>
<name>A0A8C3YAF0_CATUS</name>
<dbReference type="PROSITE" id="PS50088">
    <property type="entry name" value="ANK_REPEAT"/>
    <property type="match status" value="1"/>
</dbReference>
<dbReference type="Gene3D" id="1.20.5.170">
    <property type="match status" value="1"/>
</dbReference>
<dbReference type="FunFam" id="1.20.5.170:FF:000015">
    <property type="entry name" value="ARF GTPase-activating protein GIT2 isoform 1"/>
    <property type="match status" value="1"/>
</dbReference>
<keyword evidence="5" id="KW-0862">Zinc</keyword>
<dbReference type="GO" id="GO:0031267">
    <property type="term" value="F:small GTPase binding"/>
    <property type="evidence" value="ECO:0007669"/>
    <property type="project" value="TreeGrafter"/>
</dbReference>
<evidence type="ECO:0000256" key="9">
    <source>
        <dbReference type="PROSITE-ProRule" id="PRU00288"/>
    </source>
</evidence>
<dbReference type="Gene3D" id="1.20.120.330">
    <property type="entry name" value="Nucleotidyltransferases domain 2"/>
    <property type="match status" value="1"/>
</dbReference>
<dbReference type="PRINTS" id="PR00405">
    <property type="entry name" value="REVINTRACTNG"/>
</dbReference>
<dbReference type="PROSITE" id="PS50297">
    <property type="entry name" value="ANK_REP_REGION"/>
    <property type="match status" value="1"/>
</dbReference>
<dbReference type="Proteomes" id="UP000694563">
    <property type="component" value="Chromosome 18"/>
</dbReference>
<dbReference type="InterPro" id="IPR038508">
    <property type="entry name" value="ArfGAP_dom_sf"/>
</dbReference>
<evidence type="ECO:0000313" key="13">
    <source>
        <dbReference type="Ensembl" id="ENSCUSP00005027153.1"/>
    </source>
</evidence>
<dbReference type="InterPro" id="IPR036770">
    <property type="entry name" value="Ankyrin_rpt-contain_sf"/>
</dbReference>
<dbReference type="GO" id="GO:0032012">
    <property type="term" value="P:regulation of ARF protein signal transduction"/>
    <property type="evidence" value="ECO:0007669"/>
    <property type="project" value="InterPro"/>
</dbReference>
<feature type="region of interest" description="Disordered" evidence="11">
    <location>
        <begin position="483"/>
        <end position="610"/>
    </location>
</feature>
<feature type="compositionally biased region" description="Polar residues" evidence="11">
    <location>
        <begin position="554"/>
        <end position="567"/>
    </location>
</feature>
<evidence type="ECO:0000256" key="3">
    <source>
        <dbReference type="ARBA" id="ARBA00022737"/>
    </source>
</evidence>
<keyword evidence="4 9" id="KW-0863">Zinc-finger</keyword>
<keyword evidence="7 10" id="KW-0175">Coiled coil</keyword>
<dbReference type="InterPro" id="IPR022018">
    <property type="entry name" value="GIT1_C"/>
</dbReference>
<dbReference type="Pfam" id="PF01412">
    <property type="entry name" value="ArfGap"/>
    <property type="match status" value="1"/>
</dbReference>
<keyword evidence="1" id="KW-0343">GTPase activation</keyword>
<evidence type="ECO:0000259" key="12">
    <source>
        <dbReference type="PROSITE" id="PS50115"/>
    </source>
</evidence>
<dbReference type="GO" id="GO:0007420">
    <property type="term" value="P:brain development"/>
    <property type="evidence" value="ECO:0007669"/>
    <property type="project" value="InterPro"/>
</dbReference>
<dbReference type="PANTHER" id="PTHR46097">
    <property type="entry name" value="G PROTEIN-COUPLED RECEPTOR KINASE INTERACTING ARFGAP"/>
    <property type="match status" value="1"/>
</dbReference>
<reference evidence="13" key="2">
    <citation type="submission" date="2025-08" db="UniProtKB">
        <authorList>
            <consortium name="Ensembl"/>
        </authorList>
    </citation>
    <scope>IDENTIFICATION</scope>
</reference>
<evidence type="ECO:0000256" key="7">
    <source>
        <dbReference type="ARBA" id="ARBA00023054"/>
    </source>
</evidence>
<keyword evidence="6 8" id="KW-0040">ANK repeat</keyword>
<evidence type="ECO:0000313" key="14">
    <source>
        <dbReference type="Proteomes" id="UP000694563"/>
    </source>
</evidence>
<keyword evidence="3" id="KW-0677">Repeat</keyword>
<feature type="compositionally biased region" description="Acidic residues" evidence="11">
    <location>
        <begin position="385"/>
        <end position="403"/>
    </location>
</feature>
<dbReference type="InterPro" id="IPR047161">
    <property type="entry name" value="GIT-like"/>
</dbReference>
<dbReference type="CTD" id="9815"/>
<dbReference type="GeneID" id="117004571"/>
<dbReference type="AlphaFoldDB" id="A0A8C3YAF0"/>
<dbReference type="Ensembl" id="ENSCUST00005028095.1">
    <property type="protein sequence ID" value="ENSCUSP00005027153.1"/>
    <property type="gene ID" value="ENSCUSG00005016484.1"/>
</dbReference>
<dbReference type="InterPro" id="IPR001164">
    <property type="entry name" value="ArfGAP_dom"/>
</dbReference>
<gene>
    <name evidence="13" type="primary">GIT2</name>
</gene>
<dbReference type="GO" id="GO:0005096">
    <property type="term" value="F:GTPase activator activity"/>
    <property type="evidence" value="ECO:0007669"/>
    <property type="project" value="UniProtKB-KW"/>
</dbReference>
<dbReference type="FunFam" id="1.10.220.150:FF:000003">
    <property type="entry name" value="ARF GTPase-activating protein GIT2 isoform 1"/>
    <property type="match status" value="1"/>
</dbReference>
<dbReference type="SUPFAM" id="SSF57863">
    <property type="entry name" value="ArfGap/RecO-like zinc finger"/>
    <property type="match status" value="1"/>
</dbReference>
<evidence type="ECO:0000256" key="11">
    <source>
        <dbReference type="SAM" id="MobiDB-lite"/>
    </source>
</evidence>
<dbReference type="GO" id="GO:0036465">
    <property type="term" value="P:synaptic vesicle recycling"/>
    <property type="evidence" value="ECO:0007669"/>
    <property type="project" value="TreeGrafter"/>
</dbReference>
<evidence type="ECO:0000256" key="5">
    <source>
        <dbReference type="ARBA" id="ARBA00022833"/>
    </source>
</evidence>
<evidence type="ECO:0000256" key="4">
    <source>
        <dbReference type="ARBA" id="ARBA00022771"/>
    </source>
</evidence>
<feature type="region of interest" description="Disordered" evidence="11">
    <location>
        <begin position="378"/>
        <end position="422"/>
    </location>
</feature>
<dbReference type="Pfam" id="PF12205">
    <property type="entry name" value="GIT1_C"/>
    <property type="match status" value="1"/>
</dbReference>
<dbReference type="SMART" id="SM00105">
    <property type="entry name" value="ArfGap"/>
    <property type="match status" value="1"/>
</dbReference>
<dbReference type="Pfam" id="PF08518">
    <property type="entry name" value="GIT_SHD"/>
    <property type="match status" value="2"/>
</dbReference>
<dbReference type="Gene3D" id="1.25.40.20">
    <property type="entry name" value="Ankyrin repeat-containing domain"/>
    <property type="match status" value="1"/>
</dbReference>
<dbReference type="CDD" id="cd08847">
    <property type="entry name" value="ArfGap_GIT2"/>
    <property type="match status" value="1"/>
</dbReference>
<evidence type="ECO:0000256" key="1">
    <source>
        <dbReference type="ARBA" id="ARBA00022468"/>
    </source>
</evidence>
<dbReference type="SUPFAM" id="SSF48403">
    <property type="entry name" value="Ankyrin repeat"/>
    <property type="match status" value="1"/>
</dbReference>
<dbReference type="InterPro" id="IPR013724">
    <property type="entry name" value="GIT_SHD"/>
</dbReference>
<evidence type="ECO:0000256" key="2">
    <source>
        <dbReference type="ARBA" id="ARBA00022723"/>
    </source>
</evidence>
<dbReference type="GO" id="GO:0008270">
    <property type="term" value="F:zinc ion binding"/>
    <property type="evidence" value="ECO:0007669"/>
    <property type="project" value="UniProtKB-KW"/>
</dbReference>
<evidence type="ECO:0000256" key="8">
    <source>
        <dbReference type="PROSITE-ProRule" id="PRU00023"/>
    </source>
</evidence>
<dbReference type="InterPro" id="IPR037278">
    <property type="entry name" value="ARFGAP/RecO"/>
</dbReference>
<dbReference type="FunFam" id="1.25.40.20:FF:000013">
    <property type="entry name" value="ARF GTPase-activating protein GIT1 isoform 1"/>
    <property type="match status" value="1"/>
</dbReference>
<reference evidence="13" key="1">
    <citation type="submission" date="2020-10" db="EMBL/GenBank/DDBJ databases">
        <title>Catharus ustulatus (Swainson's thrush) genome, bCatUst1, primary haplotype v2.</title>
        <authorList>
            <person name="Delmore K."/>
            <person name="Vafadar M."/>
            <person name="Formenti G."/>
            <person name="Chow W."/>
            <person name="Pelan S."/>
            <person name="Howe K."/>
            <person name="Rhie A."/>
            <person name="Mountcastle J."/>
            <person name="Haase B."/>
            <person name="Fedrigo O."/>
            <person name="Jarvis E.D."/>
        </authorList>
    </citation>
    <scope>NUCLEOTIDE SEQUENCE [LARGE SCALE GENOMIC DNA]</scope>
</reference>
<protein>
    <submittedName>
        <fullName evidence="13">GIT ArfGAP 2</fullName>
    </submittedName>
</protein>
<dbReference type="RefSeq" id="XP_032931287.1">
    <property type="nucleotide sequence ID" value="XM_033075396.2"/>
</dbReference>
<dbReference type="SMART" id="SM00248">
    <property type="entry name" value="ANK"/>
    <property type="match status" value="3"/>
</dbReference>
<keyword evidence="2" id="KW-0479">Metal-binding</keyword>
<dbReference type="PROSITE" id="PS50115">
    <property type="entry name" value="ARFGAP"/>
    <property type="match status" value="1"/>
</dbReference>
<feature type="repeat" description="ANK" evidence="8">
    <location>
        <begin position="166"/>
        <end position="198"/>
    </location>
</feature>
<sequence>MAKRLRSSEVCADCSAQDPCWASINRGILICDECCSVHRSLGRHISQVRHLKHTPWPPTLLQMVETLYNNGANSIWEHSLLDPASVMSGRRKASPQDKVHPNKAEFIRAKYQMLAFVHRLPCREDDSVTAKDLSKQLHSSVRTGNLETCLRLLSLGAQANFFHPEKGNTPLHVAAKAGQTLQAELLAVYGADPGTQDLNGKTPVDYARQGGHHELAERLVEIQYELTDRLAFYLCGRKPEHKNGQHFVIPQMADSSLDVSELAKAAKKKLQSLSNHLFEELAMDVYDEVDRRETDAVWLATQNHSTLVTETTVVPFLPVNPEYSSTRNQGRQKLARFNAHEFATLVIDILSDAKRRQQGNSLTGSKENVELILKSISNQHSSESQDNDQPDYDSVASDEDTDLETNAAKSNRQKSLDSDLSDGPVTAQEYLQVKNALVASEVKIQQLMKVNINLSDELRIMQKKLQTLQSENTNLRRQATTNIYQVQSGSEYPDPSSNSSLKRRPSARGSRPMSMYETGSGQKPYLPMGEVTYPEENITRLQPFPPHASKLEKQSSVSESDYDNPSTPVELEEPGSGRKGRQRSVVWQGEGSIPEDTDPAPSSSLPSTEDVIRKTEQITKNIQELLRAAQENKHDSYIPCSERIHVAVTEMAALFPKKPKSELVRTSLRLLTSSAYRLQSECRKALPAEPSPAPDIQLVTQQVIQCAYDIAKAAKQLVTITTKENNN</sequence>
<dbReference type="Pfam" id="PF16559">
    <property type="entry name" value="GIT_CC"/>
    <property type="match status" value="1"/>
</dbReference>
<feature type="compositionally biased region" description="Polar residues" evidence="11">
    <location>
        <begin position="483"/>
        <end position="500"/>
    </location>
</feature>